<dbReference type="InterPro" id="IPR051345">
    <property type="entry name" value="Importin_beta-like_NTR"/>
</dbReference>
<keyword evidence="3" id="KW-0813">Transport</keyword>
<dbReference type="GO" id="GO:0005634">
    <property type="term" value="C:nucleus"/>
    <property type="evidence" value="ECO:0007669"/>
    <property type="project" value="UniProtKB-SubCell"/>
</dbReference>
<evidence type="ECO:0000256" key="2">
    <source>
        <dbReference type="ARBA" id="ARBA00007991"/>
    </source>
</evidence>
<dbReference type="GO" id="GO:0005737">
    <property type="term" value="C:cytoplasm"/>
    <property type="evidence" value="ECO:0007669"/>
    <property type="project" value="TreeGrafter"/>
</dbReference>
<accession>A0AAU9LA36</accession>
<comment type="similarity">
    <text evidence="2">Belongs to the importin beta family.</text>
</comment>
<dbReference type="EMBL" id="CAKKTJ010000331">
    <property type="protein sequence ID" value="CAH0482013.1"/>
    <property type="molecule type" value="Genomic_DNA"/>
</dbReference>
<dbReference type="InterPro" id="IPR011989">
    <property type="entry name" value="ARM-like"/>
</dbReference>
<dbReference type="PANTHER" id="PTHR12363">
    <property type="entry name" value="TRANSPORTIN 3 AND IMPORTIN 13"/>
    <property type="match status" value="1"/>
</dbReference>
<evidence type="ECO:0000256" key="1">
    <source>
        <dbReference type="ARBA" id="ARBA00004123"/>
    </source>
</evidence>
<evidence type="ECO:0000313" key="6">
    <source>
        <dbReference type="Proteomes" id="UP001160483"/>
    </source>
</evidence>
<dbReference type="GO" id="GO:0006606">
    <property type="term" value="P:protein import into nucleus"/>
    <property type="evidence" value="ECO:0007669"/>
    <property type="project" value="TreeGrafter"/>
</dbReference>
<dbReference type="SUPFAM" id="SSF48371">
    <property type="entry name" value="ARM repeat"/>
    <property type="match status" value="1"/>
</dbReference>
<proteinExistence type="inferred from homology"/>
<evidence type="ECO:0000256" key="4">
    <source>
        <dbReference type="ARBA" id="ARBA00023242"/>
    </source>
</evidence>
<dbReference type="InterPro" id="IPR016024">
    <property type="entry name" value="ARM-type_fold"/>
</dbReference>
<name>A0AAU9LA36_9STRA</name>
<dbReference type="PANTHER" id="PTHR12363:SF33">
    <property type="entry name" value="IMPORTIN-13"/>
    <property type="match status" value="1"/>
</dbReference>
<organism evidence="5 6">
    <name type="scientific">Peronospora belbahrii</name>
    <dbReference type="NCBI Taxonomy" id="622444"/>
    <lineage>
        <taxon>Eukaryota</taxon>
        <taxon>Sar</taxon>
        <taxon>Stramenopiles</taxon>
        <taxon>Oomycota</taxon>
        <taxon>Peronosporomycetes</taxon>
        <taxon>Peronosporales</taxon>
        <taxon>Peronosporaceae</taxon>
        <taxon>Peronospora</taxon>
    </lineage>
</organism>
<keyword evidence="4" id="KW-0539">Nucleus</keyword>
<dbReference type="AlphaFoldDB" id="A0AAU9LA36"/>
<evidence type="ECO:0008006" key="7">
    <source>
        <dbReference type="Google" id="ProtNLM"/>
    </source>
</evidence>
<dbReference type="Gene3D" id="1.25.10.10">
    <property type="entry name" value="Leucine-rich Repeat Variant"/>
    <property type="match status" value="1"/>
</dbReference>
<sequence length="973" mass="107271">MTHCESCTSTYSQEGVVRQREANDFLNNFAVSDAAWGVGFQLLQDEMLAVPQEALFFAANMLHTKMRKDWIQLSVEQKTGVMASIQTVIQVWKTGFRSNYCQRPLASKLCAIYAVAMISSPGDCKDLLSRLLIICSTSGDAGEIAFLLAFSRCVCEEMEDAELPFAAKDAMERHLSVLSGDVVTLISKVLLIYDDQDAPIAALHGEALACLNVWVKQAGLSLVSLYSKNEAVMLTLLGALQTKSQHLQACAEILTKLIKVASYPTPTQQEATLLVVAQGLLKTRAVCESAISANEDNVIHALTNVVSTFCETFADWILEGRYPQEAKALGEFMLYLGSHPRRNISSLTLEFWMIVQDEPVASRLQFYQHDAFVHLFDVILKQCSFPPGNAEDMDELEHDDLDAYRSSFQGVSDAFMAIFSLLKVQYLARLLSILTSAGPSDWQNVEVAFFAISTIADEIKKNLPEISASTPQQAELENMMSQLFQVILRSVASAHPLVITTASRLLGQFAGWLNDRALSARAFDTVEAVLQYLTGALGLKLSRVNAAKSFMQVATNCTSCLLELQPGFLVASVQHFSGASCHEVMPIEGRLLVVEGIVRVAAVSTNCFMILQTILNDSLSRLNQVLATTEFEGAALSSLVCNELQVLSKMIRFLDAPNDAAGGKAVTTWTIQQIWSHLDPIASRFVMDEAVMTALFELYGWCLHSVREEMALRLDTIATLIMRVFKERHYVAPLECASVAVDVFGKDANAETVNSFRGLMGALSQSAFQFFTTHSLAESPEVLRSFFELAYRLLLFCPAAVLTAAEFPVLVELSLASLGNQDRASTNAILMFLTFLLNESTNKLAPFAEMINAIVLNAGQTEKWLDSLIGALATKSPSTLYESLSKLLYALLTGFTGNERVRATLMHTLTHDALGGAELQPKDRQHVLHLWLTLAAEPSRYSERRFRGLCSDFAKVCRKELTVDALYTIELPH</sequence>
<evidence type="ECO:0000256" key="3">
    <source>
        <dbReference type="ARBA" id="ARBA00022448"/>
    </source>
</evidence>
<comment type="caution">
    <text evidence="5">The sequence shown here is derived from an EMBL/GenBank/DDBJ whole genome shotgun (WGS) entry which is preliminary data.</text>
</comment>
<dbReference type="Proteomes" id="UP001160483">
    <property type="component" value="Unassembled WGS sequence"/>
</dbReference>
<comment type="subcellular location">
    <subcellularLocation>
        <location evidence="1">Nucleus</location>
    </subcellularLocation>
</comment>
<evidence type="ECO:0000313" key="5">
    <source>
        <dbReference type="EMBL" id="CAH0482013.1"/>
    </source>
</evidence>
<reference evidence="5" key="1">
    <citation type="submission" date="2021-11" db="EMBL/GenBank/DDBJ databases">
        <authorList>
            <person name="Islam A."/>
            <person name="Islam S."/>
            <person name="Flora M.S."/>
            <person name="Rahman M."/>
            <person name="Ziaur R.M."/>
            <person name="Epstein J.H."/>
            <person name="Hassan M."/>
            <person name="Klassen M."/>
            <person name="Woodard K."/>
            <person name="Webb A."/>
            <person name="Webby R.J."/>
            <person name="El Zowalaty M.E."/>
        </authorList>
    </citation>
    <scope>NUCLEOTIDE SEQUENCE</scope>
    <source>
        <strain evidence="5">Pbs3</strain>
    </source>
</reference>
<protein>
    <recommendedName>
        <fullName evidence="7">Exportin-1/Importin-beta-like domain-containing protein</fullName>
    </recommendedName>
</protein>
<gene>
    <name evidence="5" type="ORF">PBS003_LOCUS8612</name>
</gene>